<gene>
    <name evidence="1" type="ORF">UFOPK2992_00517</name>
</gene>
<sequence>MRPGFVLDIGCGIGRNLGHLNGHGVGVDHNPTSVAACVSAGLTAFSPDDFEQSRYAASDTFDTVLLAHVIEHMTEAEAHDLISTYLAYLRPGGRVILITPQERGQASDSTHVRFVDHAAVHGLAHQLGLNVVALRSFPLPRVAGRVFTYNETVAELA</sequence>
<dbReference type="Gene3D" id="3.40.50.150">
    <property type="entry name" value="Vaccinia Virus protein VP39"/>
    <property type="match status" value="1"/>
</dbReference>
<name>A0A6J6X3Y3_9ZZZZ</name>
<proteinExistence type="predicted"/>
<organism evidence="1">
    <name type="scientific">freshwater metagenome</name>
    <dbReference type="NCBI Taxonomy" id="449393"/>
    <lineage>
        <taxon>unclassified sequences</taxon>
        <taxon>metagenomes</taxon>
        <taxon>ecological metagenomes</taxon>
    </lineage>
</organism>
<protein>
    <submittedName>
        <fullName evidence="1">Unannotated protein</fullName>
    </submittedName>
</protein>
<evidence type="ECO:0000313" key="1">
    <source>
        <dbReference type="EMBL" id="CAB4792091.1"/>
    </source>
</evidence>
<dbReference type="PANTHER" id="PTHR43861">
    <property type="entry name" value="TRANS-ACONITATE 2-METHYLTRANSFERASE-RELATED"/>
    <property type="match status" value="1"/>
</dbReference>
<dbReference type="AlphaFoldDB" id="A0A6J6X3Y3"/>
<dbReference type="SUPFAM" id="SSF53335">
    <property type="entry name" value="S-adenosyl-L-methionine-dependent methyltransferases"/>
    <property type="match status" value="1"/>
</dbReference>
<dbReference type="Pfam" id="PF13489">
    <property type="entry name" value="Methyltransf_23"/>
    <property type="match status" value="1"/>
</dbReference>
<reference evidence="1" key="1">
    <citation type="submission" date="2020-05" db="EMBL/GenBank/DDBJ databases">
        <authorList>
            <person name="Chiriac C."/>
            <person name="Salcher M."/>
            <person name="Ghai R."/>
            <person name="Kavagutti S V."/>
        </authorList>
    </citation>
    <scope>NUCLEOTIDE SEQUENCE</scope>
</reference>
<dbReference type="InterPro" id="IPR029063">
    <property type="entry name" value="SAM-dependent_MTases_sf"/>
</dbReference>
<dbReference type="CDD" id="cd02440">
    <property type="entry name" value="AdoMet_MTases"/>
    <property type="match status" value="1"/>
</dbReference>
<accession>A0A6J6X3Y3</accession>
<dbReference type="EMBL" id="CAFAAI010000067">
    <property type="protein sequence ID" value="CAB4792091.1"/>
    <property type="molecule type" value="Genomic_DNA"/>
</dbReference>